<reference evidence="1" key="2">
    <citation type="journal article" date="2015" name="Fish Shellfish Immunol.">
        <title>Early steps in the European eel (Anguilla anguilla)-Vibrio vulnificus interaction in the gills: Role of the RtxA13 toxin.</title>
        <authorList>
            <person name="Callol A."/>
            <person name="Pajuelo D."/>
            <person name="Ebbesson L."/>
            <person name="Teles M."/>
            <person name="MacKenzie S."/>
            <person name="Amaro C."/>
        </authorList>
    </citation>
    <scope>NUCLEOTIDE SEQUENCE</scope>
</reference>
<accession>A0A0E9SXC4</accession>
<evidence type="ECO:0000313" key="1">
    <source>
        <dbReference type="EMBL" id="JAH45198.1"/>
    </source>
</evidence>
<reference evidence="1" key="1">
    <citation type="submission" date="2014-11" db="EMBL/GenBank/DDBJ databases">
        <authorList>
            <person name="Amaro Gonzalez C."/>
        </authorList>
    </citation>
    <scope>NUCLEOTIDE SEQUENCE</scope>
</reference>
<dbReference type="EMBL" id="GBXM01063379">
    <property type="protein sequence ID" value="JAH45198.1"/>
    <property type="molecule type" value="Transcribed_RNA"/>
</dbReference>
<organism evidence="1">
    <name type="scientific">Anguilla anguilla</name>
    <name type="common">European freshwater eel</name>
    <name type="synonym">Muraena anguilla</name>
    <dbReference type="NCBI Taxonomy" id="7936"/>
    <lineage>
        <taxon>Eukaryota</taxon>
        <taxon>Metazoa</taxon>
        <taxon>Chordata</taxon>
        <taxon>Craniata</taxon>
        <taxon>Vertebrata</taxon>
        <taxon>Euteleostomi</taxon>
        <taxon>Actinopterygii</taxon>
        <taxon>Neopterygii</taxon>
        <taxon>Teleostei</taxon>
        <taxon>Anguilliformes</taxon>
        <taxon>Anguillidae</taxon>
        <taxon>Anguilla</taxon>
    </lineage>
</organism>
<protein>
    <submittedName>
        <fullName evidence="1">Uncharacterized protein</fullName>
    </submittedName>
</protein>
<proteinExistence type="predicted"/>
<dbReference type="AlphaFoldDB" id="A0A0E9SXC4"/>
<sequence>MRIQSKYAEQGFTAYIQYSMLLSTQFSELQWGRLLGILCSFLSMSLSFLL</sequence>
<name>A0A0E9SXC4_ANGAN</name>